<feature type="transmembrane region" description="Helical" evidence="9">
    <location>
        <begin position="106"/>
        <end position="124"/>
    </location>
</feature>
<evidence type="ECO:0000256" key="8">
    <source>
        <dbReference type="SAM" id="MobiDB-lite"/>
    </source>
</evidence>
<reference evidence="10 11" key="1">
    <citation type="journal article" date="2024" name="Fungal Genet. Biol.">
        <title>The porcine skin microbiome exhibits broad fungal antagonism.</title>
        <authorList>
            <person name="De La Cruz K.F."/>
            <person name="Townsend E.C."/>
            <person name="Alex Cheong J.Z."/>
            <person name="Salamzade R."/>
            <person name="Liu A."/>
            <person name="Sandstrom S."/>
            <person name="Davila E."/>
            <person name="Huang L."/>
            <person name="Xu K.H."/>
            <person name="Wu S.Y."/>
            <person name="Meudt J.J."/>
            <person name="Shanmuganayagam D."/>
            <person name="Gibson A.L.F."/>
            <person name="Kalan L.R."/>
        </authorList>
    </citation>
    <scope>NUCLEOTIDE SEQUENCE [LARGE SCALE GENOMIC DNA]</scope>
    <source>
        <strain evidence="10 11">LK2625</strain>
    </source>
</reference>
<dbReference type="EMBL" id="JAYWLU010000014">
    <property type="protein sequence ID" value="MEX3595615.1"/>
    <property type="molecule type" value="Genomic_DNA"/>
</dbReference>
<feature type="transmembrane region" description="Helical" evidence="9">
    <location>
        <begin position="415"/>
        <end position="432"/>
    </location>
</feature>
<feature type="transmembrane region" description="Helical" evidence="9">
    <location>
        <begin position="320"/>
        <end position="338"/>
    </location>
</feature>
<proteinExistence type="inferred from homology"/>
<dbReference type="NCBIfam" id="TIGR00785">
    <property type="entry name" value="dass"/>
    <property type="match status" value="1"/>
</dbReference>
<feature type="transmembrane region" description="Helical" evidence="9">
    <location>
        <begin position="196"/>
        <end position="219"/>
    </location>
</feature>
<feature type="transmembrane region" description="Helical" evidence="9">
    <location>
        <begin position="388"/>
        <end position="408"/>
    </location>
</feature>
<feature type="compositionally biased region" description="Polar residues" evidence="8">
    <location>
        <begin position="1"/>
        <end position="15"/>
    </location>
</feature>
<feature type="region of interest" description="Disordered" evidence="8">
    <location>
        <begin position="1"/>
        <end position="22"/>
    </location>
</feature>
<feature type="transmembrane region" description="Helical" evidence="9">
    <location>
        <begin position="296"/>
        <end position="314"/>
    </location>
</feature>
<dbReference type="CDD" id="cd01115">
    <property type="entry name" value="SLC13_permease"/>
    <property type="match status" value="1"/>
</dbReference>
<dbReference type="PANTHER" id="PTHR10283">
    <property type="entry name" value="SOLUTE CARRIER FAMILY 13 MEMBER"/>
    <property type="match status" value="1"/>
</dbReference>
<feature type="transmembrane region" description="Helical" evidence="9">
    <location>
        <begin position="239"/>
        <end position="261"/>
    </location>
</feature>
<feature type="transmembrane region" description="Helical" evidence="9">
    <location>
        <begin position="359"/>
        <end position="382"/>
    </location>
</feature>
<protein>
    <recommendedName>
        <fullName evidence="3">Sodium-dependent dicarboxylate transporter SdcS</fullName>
    </recommendedName>
    <alternativeName>
        <fullName evidence="7">Na(+)/dicarboxylate symporter</fullName>
    </alternativeName>
</protein>
<evidence type="ECO:0000256" key="5">
    <source>
        <dbReference type="ARBA" id="ARBA00022989"/>
    </source>
</evidence>
<evidence type="ECO:0000313" key="10">
    <source>
        <dbReference type="EMBL" id="MEX3595615.1"/>
    </source>
</evidence>
<feature type="transmembrane region" description="Helical" evidence="9">
    <location>
        <begin position="168"/>
        <end position="184"/>
    </location>
</feature>
<evidence type="ECO:0000256" key="2">
    <source>
        <dbReference type="ARBA" id="ARBA00006772"/>
    </source>
</evidence>
<dbReference type="RefSeq" id="WP_368629820.1">
    <property type="nucleotide sequence ID" value="NZ_JAYWLU010000014.1"/>
</dbReference>
<name>A0ABV3V4C9_9MICC</name>
<keyword evidence="11" id="KW-1185">Reference proteome</keyword>
<keyword evidence="4 9" id="KW-0812">Transmembrane</keyword>
<keyword evidence="6 9" id="KW-0472">Membrane</keyword>
<keyword evidence="5 9" id="KW-1133">Transmembrane helix</keyword>
<feature type="transmembrane region" description="Helical" evidence="9">
    <location>
        <begin position="63"/>
        <end position="86"/>
    </location>
</feature>
<accession>A0ABV3V4C9</accession>
<dbReference type="Proteomes" id="UP001558481">
    <property type="component" value="Unassembled WGS sequence"/>
</dbReference>
<evidence type="ECO:0000256" key="6">
    <source>
        <dbReference type="ARBA" id="ARBA00023136"/>
    </source>
</evidence>
<evidence type="ECO:0000256" key="4">
    <source>
        <dbReference type="ARBA" id="ARBA00022692"/>
    </source>
</evidence>
<sequence>MSDQNSRSISSTGMKQSPGMAENVGEASHYNRRLIGVFGGIALGALVYILMPSDLPHETRVTAAIGILMGVWWVSEAVPIPVTALTPLVLFPALSVAPLEDIAPSYASDIIFLFMGGFLLALTMERWNLHYRIALNVVLRVGTKPTRLVAGFMLATALLSMWVSNTATAMMMIPMGMAVVKMVEERRIGLQKNSKFGIALVLGIAYGATIGSFGTMLGSPANLIVVGYLRESLGVPVTFLQWMLVGVPVMIVMYVLGVLVLTKWVWRPEVDELSGGRELFESELAGMGRMSTGERMIAVIFGSTAICWIALPLIFPGTWITDGVVAMTAGLLTFMMPVRPSRGVMLMDWKSAEKLPWGILLLFGGGLALSSQITGTGLSAWIGDAVAGLGALPVWLILCVMVAVLLMLTEFTSSTATVAAFVPVVGGIAVGIGADPTVFVVAAGIACMCAFMLPVGTPPNAIAFASGAVTMQQMVRTGIYMNIGAIFVVLAAGLFLVPPVF</sequence>
<dbReference type="PANTHER" id="PTHR10283:SF82">
    <property type="entry name" value="SOLUTE CARRIER FAMILY 13 MEMBER 2"/>
    <property type="match status" value="1"/>
</dbReference>
<dbReference type="Pfam" id="PF00939">
    <property type="entry name" value="Na_sulph_symp"/>
    <property type="match status" value="1"/>
</dbReference>
<comment type="similarity">
    <text evidence="2">Belongs to the SLC13A/DASS transporter (TC 2.A.47) family. NADC subfamily.</text>
</comment>
<evidence type="ECO:0000256" key="3">
    <source>
        <dbReference type="ARBA" id="ARBA00020150"/>
    </source>
</evidence>
<feature type="transmembrane region" description="Helical" evidence="9">
    <location>
        <begin position="478"/>
        <end position="497"/>
    </location>
</feature>
<evidence type="ECO:0000313" key="11">
    <source>
        <dbReference type="Proteomes" id="UP001558481"/>
    </source>
</evidence>
<feature type="transmembrane region" description="Helical" evidence="9">
    <location>
        <begin position="438"/>
        <end position="457"/>
    </location>
</feature>
<dbReference type="InterPro" id="IPR001898">
    <property type="entry name" value="SLC13A/DASS"/>
</dbReference>
<feature type="transmembrane region" description="Helical" evidence="9">
    <location>
        <begin position="34"/>
        <end position="51"/>
    </location>
</feature>
<evidence type="ECO:0000256" key="9">
    <source>
        <dbReference type="SAM" id="Phobius"/>
    </source>
</evidence>
<organism evidence="10 11">
    <name type="scientific">Kocuria carniphila</name>
    <dbReference type="NCBI Taxonomy" id="262208"/>
    <lineage>
        <taxon>Bacteria</taxon>
        <taxon>Bacillati</taxon>
        <taxon>Actinomycetota</taxon>
        <taxon>Actinomycetes</taxon>
        <taxon>Micrococcales</taxon>
        <taxon>Micrococcaceae</taxon>
        <taxon>Kocuria</taxon>
    </lineage>
</organism>
<gene>
    <name evidence="10" type="ORF">VVR66_12910</name>
</gene>
<evidence type="ECO:0000256" key="7">
    <source>
        <dbReference type="ARBA" id="ARBA00031174"/>
    </source>
</evidence>
<evidence type="ECO:0000256" key="1">
    <source>
        <dbReference type="ARBA" id="ARBA00004141"/>
    </source>
</evidence>
<comment type="caution">
    <text evidence="10">The sequence shown here is derived from an EMBL/GenBank/DDBJ whole genome shotgun (WGS) entry which is preliminary data.</text>
</comment>
<comment type="subcellular location">
    <subcellularLocation>
        <location evidence="1">Membrane</location>
        <topology evidence="1">Multi-pass membrane protein</topology>
    </subcellularLocation>
</comment>